<feature type="region of interest" description="Disordered" evidence="1">
    <location>
        <begin position="1"/>
        <end position="21"/>
    </location>
</feature>
<gene>
    <name evidence="3" type="ORF">GXW98_05480</name>
</gene>
<keyword evidence="3" id="KW-0547">Nucleotide-binding</keyword>
<keyword evidence="3" id="KW-0378">Hydrolase</keyword>
<evidence type="ECO:0000313" key="4">
    <source>
        <dbReference type="Proteomes" id="UP000767327"/>
    </source>
</evidence>
<evidence type="ECO:0000256" key="1">
    <source>
        <dbReference type="SAM" id="MobiDB-lite"/>
    </source>
</evidence>
<dbReference type="InterPro" id="IPR049468">
    <property type="entry name" value="Restrct_endonuc-II-like_dom"/>
</dbReference>
<feature type="compositionally biased region" description="Polar residues" evidence="1">
    <location>
        <begin position="1"/>
        <end position="13"/>
    </location>
</feature>
<dbReference type="AlphaFoldDB" id="A0A971ID72"/>
<keyword evidence="3" id="KW-0067">ATP-binding</keyword>
<proteinExistence type="predicted"/>
<reference evidence="3" key="1">
    <citation type="journal article" date="2020" name="Biotechnol. Biofuels">
        <title>New insights from the biogas microbiome by comprehensive genome-resolved metagenomics of nearly 1600 species originating from multiple anaerobic digesters.</title>
        <authorList>
            <person name="Campanaro S."/>
            <person name="Treu L."/>
            <person name="Rodriguez-R L.M."/>
            <person name="Kovalovszki A."/>
            <person name="Ziels R.M."/>
            <person name="Maus I."/>
            <person name="Zhu X."/>
            <person name="Kougias P.G."/>
            <person name="Basile A."/>
            <person name="Luo G."/>
            <person name="Schluter A."/>
            <person name="Konstantinidis K.T."/>
            <person name="Angelidaki I."/>
        </authorList>
    </citation>
    <scope>NUCLEOTIDE SEQUENCE</scope>
    <source>
        <strain evidence="3">AS01afH2WH_6</strain>
    </source>
</reference>
<comment type="caution">
    <text evidence="3">The sequence shown here is derived from an EMBL/GenBank/DDBJ whole genome shotgun (WGS) entry which is preliminary data.</text>
</comment>
<dbReference type="RefSeq" id="WP_273173653.1">
    <property type="nucleotide sequence ID" value="NZ_JAAXZR010000019.1"/>
</dbReference>
<dbReference type="Proteomes" id="UP000767327">
    <property type="component" value="Unassembled WGS sequence"/>
</dbReference>
<dbReference type="Pfam" id="PF18741">
    <property type="entry name" value="MTES_1575"/>
    <property type="match status" value="1"/>
</dbReference>
<sequence>MSESQGISETEATGASGKEPLSLERIRQWRRSYQAGVGSTPLEDISQLSASLDLTHAHPSGIAQLFASGQVHLDGLFRDNGMLRAANRRLERVLDDRATKERISGCAELSLIIGVATWQGNSMPVLLYPVTIERNAASFSKSSIRFTGKVGINSALVSALRERGIGIDSKELFDSSHYEGGTPETSALFSVISGQAQHLIQDFTIDRKVILGCFVEPSALLMGESLQIIDDLEDGPLGNTVLDALAGDRKSIEELSHQEVPEFSPFDADPHAEFDIGDVDNSVRYASFLAAAGKSVFVDEPNGKAGAVHAAAIASRCVMNGRSVLYVPCVADQKRQFAQELRSSEMNDLMLDITEGDTNKAIDRQLINAVGFQPGSASAHFDQLADELVGVRSRLTRYLGDLHGISEQWGVSAYQTIQNLANIAALPSHPATHVRLSPQTTRSLVSSMKQWCQKLERAAELGEFTIGPDDTAWYHAGLFTEDEAVGAYERVVRMLENLLPATRTQVAATVNTCGFPVPATAQDWSRQVAVLKNLRRVLDVFQPEIFERDIAAMIEASKSKAKRKTEGTSMGFWERRRHVKEAKSLLRAGAQVENLHDALVVVAKQSAQWRTLVPHGGWPVLPNRLDDIIETEDAVSRDMTALNVVLASTPEGGDLESIGLNDVENRLRRLFEDHLALESLPERSTLERDFQTMGLGELVEDLHARRVKREGVAAELQLAWWTTVFEDIVRSSAIISNQDGSALSNAAERFNQVDTEHVRSVGAMVAQEATRRLSEQLFARTQEANQLHTLLAGRHKLPLSKLRQAHPTLFSAAKPILIATPATLAALTEPEQLTDVAIIDAAAHVPSIELLSILSRVRQVVVIAHGPTVTSEGLKALMGMLIRVPVRTRPDRRAPQLSGFLRDHGYGELHVDPASENARGVVTYTRVEGSGVPVMSSGLVESSQQEIDKVVEMLRHRARSFTIVPASYLLSVVTLSPTHRTRLGAELKSCAAKDKAFGAFLRHVRIIGLDEVAGARASDVILSLGFAKTMHGRLLQQFGELEGEGGQGMLLDALALANRNLDIVSSFSSQDLEDERIHQSGPQLLKVLLAWAEQLDRAGSEGLPVEHESGSDILLNDLAERIKARGLQVAVDYGSEKGPRIPLVVGIKGKAFGLAVLTDNADFMSIQSTRARHRFITEDLQMLGWSVITVWSVAAFVNPEKEVDRIVAQLAQMYGDLQ</sequence>
<accession>A0A971ID72</accession>
<protein>
    <submittedName>
        <fullName evidence="3">Helicase</fullName>
    </submittedName>
</protein>
<dbReference type="GO" id="GO:0004386">
    <property type="term" value="F:helicase activity"/>
    <property type="evidence" value="ECO:0007669"/>
    <property type="project" value="UniProtKB-KW"/>
</dbReference>
<keyword evidence="3" id="KW-0347">Helicase</keyword>
<organism evidence="3 4">
    <name type="scientific">Bifidobacterium crudilactis</name>
    <dbReference type="NCBI Taxonomy" id="327277"/>
    <lineage>
        <taxon>Bacteria</taxon>
        <taxon>Bacillati</taxon>
        <taxon>Actinomycetota</taxon>
        <taxon>Actinomycetes</taxon>
        <taxon>Bifidobacteriales</taxon>
        <taxon>Bifidobacteriaceae</taxon>
        <taxon>Bifidobacterium</taxon>
    </lineage>
</organism>
<reference evidence="3" key="2">
    <citation type="submission" date="2020-01" db="EMBL/GenBank/DDBJ databases">
        <authorList>
            <person name="Campanaro S."/>
        </authorList>
    </citation>
    <scope>NUCLEOTIDE SEQUENCE</scope>
    <source>
        <strain evidence="3">AS01afH2WH_6</strain>
    </source>
</reference>
<evidence type="ECO:0000313" key="3">
    <source>
        <dbReference type="EMBL" id="NLT79717.1"/>
    </source>
</evidence>
<dbReference type="EMBL" id="JAAXZR010000019">
    <property type="protein sequence ID" value="NLT79717.1"/>
    <property type="molecule type" value="Genomic_DNA"/>
</dbReference>
<feature type="domain" description="Restriction endonuclease type II-like" evidence="2">
    <location>
        <begin position="1117"/>
        <end position="1210"/>
    </location>
</feature>
<evidence type="ECO:0000259" key="2">
    <source>
        <dbReference type="Pfam" id="PF18741"/>
    </source>
</evidence>
<name>A0A971ID72_9BIFI</name>